<dbReference type="GO" id="GO:0007005">
    <property type="term" value="P:mitochondrion organization"/>
    <property type="evidence" value="ECO:0007669"/>
    <property type="project" value="InterPro"/>
</dbReference>
<dbReference type="InterPro" id="IPR036525">
    <property type="entry name" value="Tubulin/FtsZ_GTPase_sf"/>
</dbReference>
<keyword evidence="11" id="KW-1185">Reference proteome</keyword>
<dbReference type="Proteomes" id="UP000261620">
    <property type="component" value="Unplaced"/>
</dbReference>
<feature type="domain" description="Misato Segment II tubulin-like" evidence="8">
    <location>
        <begin position="6"/>
        <end position="117"/>
    </location>
</feature>
<dbReference type="Gene3D" id="3.40.50.1440">
    <property type="entry name" value="Tubulin/FtsZ, GTPase domain"/>
    <property type="match status" value="1"/>
</dbReference>
<dbReference type="Pfam" id="PF10644">
    <property type="entry name" value="Misat_Tub_SegII"/>
    <property type="match status" value="1"/>
</dbReference>
<dbReference type="InterPro" id="IPR029209">
    <property type="entry name" value="DML1/Misato_tubulin"/>
</dbReference>
<reference evidence="10" key="1">
    <citation type="submission" date="2025-08" db="UniProtKB">
        <authorList>
            <consortium name="Ensembl"/>
        </authorList>
    </citation>
    <scope>IDENTIFICATION</scope>
</reference>
<evidence type="ECO:0000256" key="6">
    <source>
        <dbReference type="ARBA" id="ARBA00023128"/>
    </source>
</evidence>
<dbReference type="CDD" id="cd06060">
    <property type="entry name" value="misato"/>
    <property type="match status" value="1"/>
</dbReference>
<dbReference type="SUPFAM" id="SSF52490">
    <property type="entry name" value="Tubulin nucleotide-binding domain-like"/>
    <property type="match status" value="1"/>
</dbReference>
<dbReference type="AlphaFoldDB" id="A0A3Q4BFQ5"/>
<evidence type="ECO:0000256" key="1">
    <source>
        <dbReference type="ARBA" id="ARBA00004173"/>
    </source>
</evidence>
<evidence type="ECO:0000313" key="10">
    <source>
        <dbReference type="Ensembl" id="ENSMMOP00000018045.1"/>
    </source>
</evidence>
<dbReference type="PANTHER" id="PTHR13391:SF0">
    <property type="entry name" value="PROTEIN MISATO HOMOLOG 1"/>
    <property type="match status" value="1"/>
</dbReference>
<reference evidence="10" key="2">
    <citation type="submission" date="2025-09" db="UniProtKB">
        <authorList>
            <consortium name="Ensembl"/>
        </authorList>
    </citation>
    <scope>IDENTIFICATION</scope>
</reference>
<keyword evidence="6" id="KW-0496">Mitochondrion</keyword>
<evidence type="ECO:0000256" key="7">
    <source>
        <dbReference type="ARBA" id="ARBA00045225"/>
    </source>
</evidence>
<sequence length="548" mass="59835">MSIPCREVITVQLGHYSNFVGTHWWNLQDASLSYDPETPPGDTQSGVVFREGQTLGGHVTHTPRLIAMDVKGSLRTLRQEGSLYDPGKDASAVSEGSLMMHKESPPAKNFFLEDLDKLDDTVNSQLTRVQSGYKLEGSVKVWSDFLRIHLHPRTISVIHQYNHDEAHRLEAFGQGEALLQGQVLEELEDKLHFFVEECDYLQVFCDLADGFAGLGSKVTEMLQDSYGGRGILTWGLAPVSYANSSPMRDLYHQLNCTLGTVHLANNSSLFCPLTLRGGLGRRPSSPAAFPFLTYDPALWYHSSAVLALALDALTLPYRLRNNSVPMWQVADTLAVSGRKVVAAYGAVPFPMMHSSSLPDALSACADALPWKPLSACPEAGDGRCYGQWATLKGYEGQRLISLAPGTEPTTPLHSLHSGEDVLDAYIRSFYPSAPRALQLASAPSKLIPPFPQMFSPSLGAQGFLQSAAPVVSSVPVMTSLHSGPSLGSWLTELHRGAAALDIRRVAPSFLSQGPEMADYQEALEQLRLLARCYRDDSSGVMRSSSEED</sequence>
<evidence type="ECO:0000256" key="2">
    <source>
        <dbReference type="ARBA" id="ARBA00004496"/>
    </source>
</evidence>
<comment type="subcellular location">
    <subcellularLocation>
        <location evidence="2">Cytoplasm</location>
    </subcellularLocation>
    <subcellularLocation>
        <location evidence="1">Mitochondrion</location>
    </subcellularLocation>
</comment>
<comment type="function">
    <text evidence="7">Involved in the regulation of mitochondrial distribution and morphology. Required for mitochondrial fusion and mitochondrial network formation.</text>
</comment>
<evidence type="ECO:0000259" key="9">
    <source>
        <dbReference type="Pfam" id="PF14881"/>
    </source>
</evidence>
<evidence type="ECO:0000313" key="11">
    <source>
        <dbReference type="Proteomes" id="UP000261620"/>
    </source>
</evidence>
<accession>A0A3Q4BFQ5</accession>
<keyword evidence="5" id="KW-0963">Cytoplasm</keyword>
<dbReference type="GO" id="GO:0005739">
    <property type="term" value="C:mitochondrion"/>
    <property type="evidence" value="ECO:0007669"/>
    <property type="project" value="UniProtKB-SubCell"/>
</dbReference>
<evidence type="ECO:0000259" key="8">
    <source>
        <dbReference type="Pfam" id="PF10644"/>
    </source>
</evidence>
<evidence type="ECO:0000256" key="3">
    <source>
        <dbReference type="ARBA" id="ARBA00008507"/>
    </source>
</evidence>
<evidence type="ECO:0000256" key="5">
    <source>
        <dbReference type="ARBA" id="ARBA00022490"/>
    </source>
</evidence>
<dbReference type="Pfam" id="PF14881">
    <property type="entry name" value="Tubulin_3"/>
    <property type="match status" value="1"/>
</dbReference>
<feature type="domain" description="DML1/Misato tubulin" evidence="9">
    <location>
        <begin position="138"/>
        <end position="319"/>
    </location>
</feature>
<protein>
    <recommendedName>
        <fullName evidence="4">Protein misato homolog 1</fullName>
    </recommendedName>
</protein>
<organism evidence="10 11">
    <name type="scientific">Mola mola</name>
    <name type="common">Ocean sunfish</name>
    <name type="synonym">Tetraodon mola</name>
    <dbReference type="NCBI Taxonomy" id="94237"/>
    <lineage>
        <taxon>Eukaryota</taxon>
        <taxon>Metazoa</taxon>
        <taxon>Chordata</taxon>
        <taxon>Craniata</taxon>
        <taxon>Vertebrata</taxon>
        <taxon>Euteleostomi</taxon>
        <taxon>Actinopterygii</taxon>
        <taxon>Neopterygii</taxon>
        <taxon>Teleostei</taxon>
        <taxon>Neoteleostei</taxon>
        <taxon>Acanthomorphata</taxon>
        <taxon>Eupercaria</taxon>
        <taxon>Tetraodontiformes</taxon>
        <taxon>Molidae</taxon>
        <taxon>Mola</taxon>
    </lineage>
</organism>
<dbReference type="Ensembl" id="ENSMMOT00000018338.1">
    <property type="protein sequence ID" value="ENSMMOP00000018045.1"/>
    <property type="gene ID" value="ENSMMOG00000013677.1"/>
</dbReference>
<evidence type="ECO:0000256" key="4">
    <source>
        <dbReference type="ARBA" id="ARBA00017321"/>
    </source>
</evidence>
<dbReference type="InterPro" id="IPR049942">
    <property type="entry name" value="DML1/Misato"/>
</dbReference>
<dbReference type="PANTHER" id="PTHR13391">
    <property type="entry name" value="MITOCHONDRIAL DISTRIBUTION REGULATOR MISATO"/>
    <property type="match status" value="1"/>
</dbReference>
<proteinExistence type="inferred from homology"/>
<name>A0A3Q4BFQ5_MOLML</name>
<dbReference type="InterPro" id="IPR019605">
    <property type="entry name" value="Misato_II_tubulin-like"/>
</dbReference>
<comment type="similarity">
    <text evidence="3">Belongs to the misato family.</text>
</comment>